<dbReference type="SUPFAM" id="SSF46785">
    <property type="entry name" value="Winged helix' DNA-binding domain"/>
    <property type="match status" value="1"/>
</dbReference>
<dbReference type="InterPro" id="IPR036196">
    <property type="entry name" value="Ptyr_pPase_sf"/>
</dbReference>
<dbReference type="SUPFAM" id="SSF52788">
    <property type="entry name" value="Phosphotyrosine protein phosphatases I"/>
    <property type="match status" value="1"/>
</dbReference>
<dbReference type="InterPro" id="IPR036390">
    <property type="entry name" value="WH_DNA-bd_sf"/>
</dbReference>
<evidence type="ECO:0000259" key="2">
    <source>
        <dbReference type="PROSITE" id="PS50987"/>
    </source>
</evidence>
<dbReference type="CDD" id="cd00090">
    <property type="entry name" value="HTH_ARSR"/>
    <property type="match status" value="1"/>
</dbReference>
<evidence type="ECO:0000256" key="1">
    <source>
        <dbReference type="ARBA" id="ARBA00022849"/>
    </source>
</evidence>
<dbReference type="Pfam" id="PF01451">
    <property type="entry name" value="LMWPc"/>
    <property type="match status" value="1"/>
</dbReference>
<dbReference type="InterPro" id="IPR036388">
    <property type="entry name" value="WH-like_DNA-bd_sf"/>
</dbReference>
<dbReference type="SMART" id="SM00418">
    <property type="entry name" value="HTH_ARSR"/>
    <property type="match status" value="1"/>
</dbReference>
<protein>
    <submittedName>
        <fullName evidence="3">Transcriptional regulator, ArsR family</fullName>
    </submittedName>
</protein>
<dbReference type="PANTHER" id="PTHR43428:SF1">
    <property type="entry name" value="ARSENATE REDUCTASE"/>
    <property type="match status" value="1"/>
</dbReference>
<dbReference type="HOGENOM" id="CLU_081551_0_0_6"/>
<feature type="domain" description="HTH arsR-type" evidence="2">
    <location>
        <begin position="2"/>
        <end position="100"/>
    </location>
</feature>
<dbReference type="InterPro" id="IPR023485">
    <property type="entry name" value="Ptyr_pPase"/>
</dbReference>
<reference evidence="3 4" key="1">
    <citation type="submission" date="2009-10" db="EMBL/GenBank/DDBJ databases">
        <title>Complete sequence of Halothiobacillus neapolitanus c2.</title>
        <authorList>
            <consortium name="US DOE Joint Genome Institute"/>
            <person name="Lucas S."/>
            <person name="Copeland A."/>
            <person name="Lapidus A."/>
            <person name="Glavina del Rio T."/>
            <person name="Tice H."/>
            <person name="Bruce D."/>
            <person name="Goodwin L."/>
            <person name="Pitluck S."/>
            <person name="Davenport K."/>
            <person name="Brettin T."/>
            <person name="Detter J.C."/>
            <person name="Han C."/>
            <person name="Tapia R."/>
            <person name="Larimer F."/>
            <person name="Land M."/>
            <person name="Hauser L."/>
            <person name="Kyrpides N."/>
            <person name="Mikhailova N."/>
            <person name="Kerfeld C."/>
            <person name="Cannon G."/>
            <person name="Heinhort S."/>
        </authorList>
    </citation>
    <scope>NUCLEOTIDE SEQUENCE [LARGE SCALE GENOMIC DNA]</scope>
    <source>
        <strain evidence="4">ATCC 23641 / c2</strain>
    </source>
</reference>
<dbReference type="InterPro" id="IPR011991">
    <property type="entry name" value="ArsR-like_HTH"/>
</dbReference>
<keyword evidence="4" id="KW-1185">Reference proteome</keyword>
<sequence>MTHTTLHEHPEQLFAALSDETRLRILMLLESEHRLCVCHLQALLDKPQSTISRHISMLMENQLLSQTHKGTSNLYALNERTPLWVREILRLSRISWSLSNEGFRLLKQARALYQENIELLQDTPQNNENIIQKSGETTPSNKVFNVLFLCVANSARSILAEALLNRWGQGRFRAFSAGQKKDSSVNPNTIEALKALELPTEQAASKHWAVFLAPDAPQMDLVITVCDTLLNEACPAWPGRPITAHWGVTDPVRQMAEHPDRDPVSFFIEAGRALETRVKLLTQLPDYAIEKIRARDELSAIGLMSE</sequence>
<dbReference type="EMBL" id="CP001801">
    <property type="protein sequence ID" value="ACX96362.1"/>
    <property type="molecule type" value="Genomic_DNA"/>
</dbReference>
<dbReference type="Proteomes" id="UP000009102">
    <property type="component" value="Chromosome"/>
</dbReference>
<dbReference type="GO" id="GO:0003700">
    <property type="term" value="F:DNA-binding transcription factor activity"/>
    <property type="evidence" value="ECO:0007669"/>
    <property type="project" value="InterPro"/>
</dbReference>
<dbReference type="Pfam" id="PF01022">
    <property type="entry name" value="HTH_5"/>
    <property type="match status" value="1"/>
</dbReference>
<dbReference type="SMART" id="SM00226">
    <property type="entry name" value="LMWPc"/>
    <property type="match status" value="1"/>
</dbReference>
<dbReference type="InterPro" id="IPR001845">
    <property type="entry name" value="HTH_ArsR_DNA-bd_dom"/>
</dbReference>
<dbReference type="PRINTS" id="PR00778">
    <property type="entry name" value="HTHARSR"/>
</dbReference>
<dbReference type="OrthoDB" id="9793058at2"/>
<accession>D0L0Y9</accession>
<dbReference type="Gene3D" id="1.10.10.10">
    <property type="entry name" value="Winged helix-like DNA-binding domain superfamily/Winged helix DNA-binding domain"/>
    <property type="match status" value="1"/>
</dbReference>
<dbReference type="GO" id="GO:0046685">
    <property type="term" value="P:response to arsenic-containing substance"/>
    <property type="evidence" value="ECO:0007669"/>
    <property type="project" value="UniProtKB-KW"/>
</dbReference>
<dbReference type="CDD" id="cd16345">
    <property type="entry name" value="LMWP_ArsC"/>
    <property type="match status" value="1"/>
</dbReference>
<dbReference type="Gene3D" id="3.40.50.2300">
    <property type="match status" value="1"/>
</dbReference>
<dbReference type="NCBIfam" id="NF033788">
    <property type="entry name" value="HTH_metalloreg"/>
    <property type="match status" value="1"/>
</dbReference>
<dbReference type="eggNOG" id="COG0640">
    <property type="taxonomic scope" value="Bacteria"/>
</dbReference>
<dbReference type="KEGG" id="hna:Hneap_1532"/>
<dbReference type="AlphaFoldDB" id="D0L0Y9"/>
<dbReference type="STRING" id="555778.Hneap_1532"/>
<proteinExistence type="predicted"/>
<dbReference type="PANTHER" id="PTHR43428">
    <property type="entry name" value="ARSENATE REDUCTASE"/>
    <property type="match status" value="1"/>
</dbReference>
<gene>
    <name evidence="3" type="ordered locus">Hneap_1532</name>
</gene>
<dbReference type="eggNOG" id="COG0394">
    <property type="taxonomic scope" value="Bacteria"/>
</dbReference>
<evidence type="ECO:0000313" key="4">
    <source>
        <dbReference type="Proteomes" id="UP000009102"/>
    </source>
</evidence>
<evidence type="ECO:0000313" key="3">
    <source>
        <dbReference type="EMBL" id="ACX96362.1"/>
    </source>
</evidence>
<keyword evidence="1" id="KW-0059">Arsenical resistance</keyword>
<organism evidence="3 4">
    <name type="scientific">Halothiobacillus neapolitanus (strain ATCC 23641 / DSM 15147 / CIP 104769 / NCIMB 8539 / c2)</name>
    <name type="common">Thiobacillus neapolitanus</name>
    <dbReference type="NCBI Taxonomy" id="555778"/>
    <lineage>
        <taxon>Bacteria</taxon>
        <taxon>Pseudomonadati</taxon>
        <taxon>Pseudomonadota</taxon>
        <taxon>Gammaproteobacteria</taxon>
        <taxon>Chromatiales</taxon>
        <taxon>Halothiobacillaceae</taxon>
        <taxon>Halothiobacillus</taxon>
    </lineage>
</organism>
<name>D0L0Y9_HALNC</name>
<dbReference type="PROSITE" id="PS50987">
    <property type="entry name" value="HTH_ARSR_2"/>
    <property type="match status" value="1"/>
</dbReference>
<dbReference type="RefSeq" id="WP_012824396.1">
    <property type="nucleotide sequence ID" value="NC_013422.1"/>
</dbReference>